<evidence type="ECO:0000313" key="2">
    <source>
        <dbReference type="EMBL" id="TQE91458.1"/>
    </source>
</evidence>
<protein>
    <submittedName>
        <fullName evidence="2">Uncharacterized protein</fullName>
    </submittedName>
</protein>
<evidence type="ECO:0000313" key="3">
    <source>
        <dbReference type="Proteomes" id="UP000315753"/>
    </source>
</evidence>
<organism evidence="2 3">
    <name type="scientific">Ureibacillus terrenus</name>
    <dbReference type="NCBI Taxonomy" id="118246"/>
    <lineage>
        <taxon>Bacteria</taxon>
        <taxon>Bacillati</taxon>
        <taxon>Bacillota</taxon>
        <taxon>Bacilli</taxon>
        <taxon>Bacillales</taxon>
        <taxon>Caryophanaceae</taxon>
        <taxon>Ureibacillus</taxon>
    </lineage>
</organism>
<keyword evidence="3" id="KW-1185">Reference proteome</keyword>
<proteinExistence type="predicted"/>
<dbReference type="Pfam" id="PF19754">
    <property type="entry name" value="DUF6241"/>
    <property type="match status" value="1"/>
</dbReference>
<dbReference type="RefSeq" id="WP_141601773.1">
    <property type="nucleotide sequence ID" value="NZ_JARMSB010000003.1"/>
</dbReference>
<accession>A0A540V421</accession>
<dbReference type="OrthoDB" id="1932566at2"/>
<dbReference type="AlphaFoldDB" id="A0A540V421"/>
<evidence type="ECO:0000256" key="1">
    <source>
        <dbReference type="SAM" id="MobiDB-lite"/>
    </source>
</evidence>
<dbReference type="Proteomes" id="UP000315753">
    <property type="component" value="Unassembled WGS sequence"/>
</dbReference>
<dbReference type="EMBL" id="VIGD01000005">
    <property type="protein sequence ID" value="TQE91458.1"/>
    <property type="molecule type" value="Genomic_DNA"/>
</dbReference>
<sequence>MRNKYWMVVASLIIAVAGIAAAVILLNQGKAKPQDSENINPESINTETRQPIKASTSDDYTMPEEVFMQTMHEMTHQKVKADTKWGFTPMTEEQIDKMLTILEYNDYEHEEFYREALTAWKNGDFSNAVKVHNKIWKWQGGTIGKATGLLSREEEEEYLEHQTEKSFSQSGRN</sequence>
<feature type="compositionally biased region" description="Polar residues" evidence="1">
    <location>
        <begin position="36"/>
        <end position="56"/>
    </location>
</feature>
<comment type="caution">
    <text evidence="2">The sequence shown here is derived from an EMBL/GenBank/DDBJ whole genome shotgun (WGS) entry which is preliminary data.</text>
</comment>
<gene>
    <name evidence="2" type="ORF">FKZ59_05640</name>
</gene>
<feature type="region of interest" description="Disordered" evidence="1">
    <location>
        <begin position="31"/>
        <end position="56"/>
    </location>
</feature>
<name>A0A540V421_9BACL</name>
<reference evidence="2 3" key="1">
    <citation type="submission" date="2019-06" db="EMBL/GenBank/DDBJ databases">
        <title>Genome sequence of Ureibacillus terrenus.</title>
        <authorList>
            <person name="Maclea K.S."/>
            <person name="Simoes M."/>
        </authorList>
    </citation>
    <scope>NUCLEOTIDE SEQUENCE [LARGE SCALE GENOMIC DNA]</scope>
    <source>
        <strain evidence="2 3">ATCC BAA-384</strain>
    </source>
</reference>
<dbReference type="InterPro" id="IPR046208">
    <property type="entry name" value="DUF6241"/>
</dbReference>